<feature type="binding site" evidence="6">
    <location>
        <begin position="151"/>
        <end position="152"/>
    </location>
    <ligand>
        <name>GTP</name>
        <dbReference type="ChEBI" id="CHEBI:37565"/>
    </ligand>
</feature>
<accession>A0A7R9GLZ7</accession>
<keyword evidence="2 6" id="KW-0547">Nucleotide-binding</keyword>
<evidence type="ECO:0000256" key="7">
    <source>
        <dbReference type="PIRSR" id="PIRSR601019-2"/>
    </source>
</evidence>
<dbReference type="GO" id="GO:0001664">
    <property type="term" value="F:G protein-coupled receptor binding"/>
    <property type="evidence" value="ECO:0007669"/>
    <property type="project" value="TreeGrafter"/>
</dbReference>
<dbReference type="OrthoDB" id="5817230at2759"/>
<evidence type="ECO:0000256" key="6">
    <source>
        <dbReference type="PIRSR" id="PIRSR601019-1"/>
    </source>
</evidence>
<dbReference type="GO" id="GO:0005834">
    <property type="term" value="C:heterotrimeric G-protein complex"/>
    <property type="evidence" value="ECO:0007669"/>
    <property type="project" value="TreeGrafter"/>
</dbReference>
<dbReference type="EMBL" id="OA896479">
    <property type="protein sequence ID" value="CAD7285409.1"/>
    <property type="molecule type" value="Genomic_DNA"/>
</dbReference>
<feature type="binding site" evidence="6">
    <location>
        <begin position="44"/>
        <end position="49"/>
    </location>
    <ligand>
        <name>GTP</name>
        <dbReference type="ChEBI" id="CHEBI:37565"/>
    </ligand>
</feature>
<dbReference type="AlphaFoldDB" id="A0A7R9GLZ7"/>
<dbReference type="InterPro" id="IPR027417">
    <property type="entry name" value="P-loop_NTPase"/>
</dbReference>
<dbReference type="GO" id="GO:0031683">
    <property type="term" value="F:G-protein beta/gamma-subunit complex binding"/>
    <property type="evidence" value="ECO:0007669"/>
    <property type="project" value="InterPro"/>
</dbReference>
<sequence>MLTCCLSEEKKIAQRVSQEIEKELRRSKRESKRELKLLLLGTGESGKSTFIKQMRIIHGDGFSKEEKRKFSRLVYRNLIAAMKCLIEAATFCNIPYSGAKSEDYVRLVKSVDCSNLLALDAELVEALRALWADAGIQQCVSDRRRDFHLPDSAHYYLSEMTRISDVDYLPSEQDILRVRVPTTGIVEY</sequence>
<dbReference type="GO" id="GO:0005525">
    <property type="term" value="F:GTP binding"/>
    <property type="evidence" value="ECO:0007669"/>
    <property type="project" value="UniProtKB-KW"/>
</dbReference>
<evidence type="ECO:0000313" key="8">
    <source>
        <dbReference type="EMBL" id="CAD7285409.1"/>
    </source>
</evidence>
<feature type="binding site" evidence="6">
    <location>
        <begin position="176"/>
        <end position="182"/>
    </location>
    <ligand>
        <name>GTP</name>
        <dbReference type="ChEBI" id="CHEBI:37565"/>
    </ligand>
</feature>
<keyword evidence="3 7" id="KW-0460">Magnesium</keyword>
<dbReference type="GO" id="GO:0005737">
    <property type="term" value="C:cytoplasm"/>
    <property type="evidence" value="ECO:0007669"/>
    <property type="project" value="TreeGrafter"/>
</dbReference>
<reference evidence="8" key="1">
    <citation type="submission" date="2020-11" db="EMBL/GenBank/DDBJ databases">
        <authorList>
            <person name="Tran Van P."/>
        </authorList>
    </citation>
    <scope>NUCLEOTIDE SEQUENCE</scope>
</reference>
<dbReference type="SMART" id="SM00275">
    <property type="entry name" value="G_alpha"/>
    <property type="match status" value="1"/>
</dbReference>
<dbReference type="Proteomes" id="UP000678499">
    <property type="component" value="Unassembled WGS sequence"/>
</dbReference>
<dbReference type="InterPro" id="IPR001019">
    <property type="entry name" value="Gprotein_alpha_su"/>
</dbReference>
<name>A0A7R9GLZ7_9CRUS</name>
<keyword evidence="1 7" id="KW-0479">Metal-binding</keyword>
<dbReference type="PANTHER" id="PTHR10218">
    <property type="entry name" value="GTP-BINDING PROTEIN ALPHA SUBUNIT"/>
    <property type="match status" value="1"/>
</dbReference>
<dbReference type="Gene3D" id="3.40.50.300">
    <property type="entry name" value="P-loop containing nucleotide triphosphate hydrolases"/>
    <property type="match status" value="1"/>
</dbReference>
<keyword evidence="4 6" id="KW-0342">GTP-binding</keyword>
<evidence type="ECO:0000313" key="9">
    <source>
        <dbReference type="Proteomes" id="UP000678499"/>
    </source>
</evidence>
<proteinExistence type="predicted"/>
<dbReference type="EMBL" id="CAJPEX010014442">
    <property type="protein sequence ID" value="CAG0925561.1"/>
    <property type="molecule type" value="Genomic_DNA"/>
</dbReference>
<dbReference type="Gene3D" id="1.10.400.10">
    <property type="entry name" value="GI Alpha 1, domain 2-like"/>
    <property type="match status" value="1"/>
</dbReference>
<protein>
    <submittedName>
        <fullName evidence="8">Uncharacterized protein</fullName>
    </submittedName>
</protein>
<keyword evidence="9" id="KW-1185">Reference proteome</keyword>
<dbReference type="SUPFAM" id="SSF47895">
    <property type="entry name" value="Transducin (alpha subunit), insertion domain"/>
    <property type="match status" value="1"/>
</dbReference>
<dbReference type="FunFam" id="1.10.400.10:FF:000002">
    <property type="entry name" value="guanine nucleotide-binding protein G(Q) subunit alpha"/>
    <property type="match status" value="1"/>
</dbReference>
<dbReference type="GO" id="GO:0007188">
    <property type="term" value="P:adenylate cyclase-modulating G protein-coupled receptor signaling pathway"/>
    <property type="evidence" value="ECO:0007669"/>
    <property type="project" value="TreeGrafter"/>
</dbReference>
<dbReference type="FunFam" id="3.40.50.300:FF:000692">
    <property type="entry name" value="Guanine nucleotide-binding protein subunit alpha"/>
    <property type="match status" value="1"/>
</dbReference>
<feature type="non-terminal residue" evidence="8">
    <location>
        <position position="1"/>
    </location>
</feature>
<evidence type="ECO:0000256" key="2">
    <source>
        <dbReference type="ARBA" id="ARBA00022741"/>
    </source>
</evidence>
<feature type="binding site" evidence="7">
    <location>
        <position position="48"/>
    </location>
    <ligand>
        <name>Mg(2+)</name>
        <dbReference type="ChEBI" id="CHEBI:18420"/>
    </ligand>
</feature>
<dbReference type="GO" id="GO:0046872">
    <property type="term" value="F:metal ion binding"/>
    <property type="evidence" value="ECO:0007669"/>
    <property type="project" value="UniProtKB-KW"/>
</dbReference>
<evidence type="ECO:0000256" key="3">
    <source>
        <dbReference type="ARBA" id="ARBA00022842"/>
    </source>
</evidence>
<dbReference type="InterPro" id="IPR011025">
    <property type="entry name" value="GproteinA_insert"/>
</dbReference>
<dbReference type="PANTHER" id="PTHR10218:SF365">
    <property type="entry name" value="EGL-30"/>
    <property type="match status" value="1"/>
</dbReference>
<dbReference type="SUPFAM" id="SSF52540">
    <property type="entry name" value="P-loop containing nucleoside triphosphate hydrolases"/>
    <property type="match status" value="1"/>
</dbReference>
<dbReference type="GO" id="GO:0060158">
    <property type="term" value="P:phospholipase C-activating dopamine receptor signaling pathway"/>
    <property type="evidence" value="ECO:0007669"/>
    <property type="project" value="TreeGrafter"/>
</dbReference>
<evidence type="ECO:0000256" key="4">
    <source>
        <dbReference type="ARBA" id="ARBA00023134"/>
    </source>
</evidence>
<dbReference type="PRINTS" id="PR00318">
    <property type="entry name" value="GPROTEINA"/>
</dbReference>
<evidence type="ECO:0000256" key="5">
    <source>
        <dbReference type="ARBA" id="ARBA00023224"/>
    </source>
</evidence>
<dbReference type="GO" id="GO:0003925">
    <property type="term" value="F:G protein activity"/>
    <property type="evidence" value="ECO:0007669"/>
    <property type="project" value="UniProtKB-ARBA"/>
</dbReference>
<keyword evidence="5" id="KW-0807">Transducer</keyword>
<feature type="binding site" evidence="7">
    <location>
        <position position="182"/>
    </location>
    <ligand>
        <name>Mg(2+)</name>
        <dbReference type="ChEBI" id="CHEBI:18420"/>
    </ligand>
</feature>
<organism evidence="8">
    <name type="scientific">Notodromas monacha</name>
    <dbReference type="NCBI Taxonomy" id="399045"/>
    <lineage>
        <taxon>Eukaryota</taxon>
        <taxon>Metazoa</taxon>
        <taxon>Ecdysozoa</taxon>
        <taxon>Arthropoda</taxon>
        <taxon>Crustacea</taxon>
        <taxon>Oligostraca</taxon>
        <taxon>Ostracoda</taxon>
        <taxon>Podocopa</taxon>
        <taxon>Podocopida</taxon>
        <taxon>Cypridocopina</taxon>
        <taxon>Cypridoidea</taxon>
        <taxon>Cyprididae</taxon>
        <taxon>Notodromas</taxon>
    </lineage>
</organism>
<dbReference type="PROSITE" id="PS51882">
    <property type="entry name" value="G_ALPHA"/>
    <property type="match status" value="1"/>
</dbReference>
<dbReference type="Pfam" id="PF00503">
    <property type="entry name" value="G-alpha"/>
    <property type="match status" value="1"/>
</dbReference>
<gene>
    <name evidence="8" type="ORF">NMOB1V02_LOCUS13011</name>
</gene>
<evidence type="ECO:0000256" key="1">
    <source>
        <dbReference type="ARBA" id="ARBA00022723"/>
    </source>
</evidence>